<evidence type="ECO:0000313" key="3">
    <source>
        <dbReference type="Proteomes" id="UP001500213"/>
    </source>
</evidence>
<evidence type="ECO:0000256" key="1">
    <source>
        <dbReference type="SAM" id="MobiDB-lite"/>
    </source>
</evidence>
<name>A0ABP8AQC2_9MICO</name>
<accession>A0ABP8AQC2</accession>
<evidence type="ECO:0000313" key="2">
    <source>
        <dbReference type="EMBL" id="GAA4187967.1"/>
    </source>
</evidence>
<proteinExistence type="predicted"/>
<protein>
    <recommendedName>
        <fullName evidence="4">Acyl-CoA carboxylase subunit epsilon</fullName>
    </recommendedName>
</protein>
<evidence type="ECO:0008006" key="4">
    <source>
        <dbReference type="Google" id="ProtNLM"/>
    </source>
</evidence>
<dbReference type="RefSeq" id="WP_344775178.1">
    <property type="nucleotide sequence ID" value="NZ_BAABBX010000010.1"/>
</dbReference>
<gene>
    <name evidence="2" type="ORF">GCM10022288_13670</name>
</gene>
<organism evidence="2 3">
    <name type="scientific">Gryllotalpicola kribbensis</name>
    <dbReference type="NCBI Taxonomy" id="993084"/>
    <lineage>
        <taxon>Bacteria</taxon>
        <taxon>Bacillati</taxon>
        <taxon>Actinomycetota</taxon>
        <taxon>Actinomycetes</taxon>
        <taxon>Micrococcales</taxon>
        <taxon>Microbacteriaceae</taxon>
        <taxon>Gryllotalpicola</taxon>
    </lineage>
</organism>
<dbReference type="InterPro" id="IPR032716">
    <property type="entry name" value="ACC_epsilon"/>
</dbReference>
<dbReference type="Proteomes" id="UP001500213">
    <property type="component" value="Unassembled WGS sequence"/>
</dbReference>
<comment type="caution">
    <text evidence="2">The sequence shown here is derived from an EMBL/GenBank/DDBJ whole genome shotgun (WGS) entry which is preliminary data.</text>
</comment>
<sequence>MSPKHRAEIAGDAVAPVEPAAVDIRFVTTGLSPEEVAAATAVLTAALQQQAQSAAARPSEPPRSEWARSTRGLRRPLRGDWRGFTAEGL</sequence>
<dbReference type="EMBL" id="BAABBX010000010">
    <property type="protein sequence ID" value="GAA4187967.1"/>
    <property type="molecule type" value="Genomic_DNA"/>
</dbReference>
<keyword evidence="3" id="KW-1185">Reference proteome</keyword>
<feature type="region of interest" description="Disordered" evidence="1">
    <location>
        <begin position="51"/>
        <end position="72"/>
    </location>
</feature>
<reference evidence="3" key="1">
    <citation type="journal article" date="2019" name="Int. J. Syst. Evol. Microbiol.">
        <title>The Global Catalogue of Microorganisms (GCM) 10K type strain sequencing project: providing services to taxonomists for standard genome sequencing and annotation.</title>
        <authorList>
            <consortium name="The Broad Institute Genomics Platform"/>
            <consortium name="The Broad Institute Genome Sequencing Center for Infectious Disease"/>
            <person name="Wu L."/>
            <person name="Ma J."/>
        </authorList>
    </citation>
    <scope>NUCLEOTIDE SEQUENCE [LARGE SCALE GENOMIC DNA]</scope>
    <source>
        <strain evidence="3">JCM 17593</strain>
    </source>
</reference>
<dbReference type="Pfam" id="PF13822">
    <property type="entry name" value="ACC_epsilon"/>
    <property type="match status" value="1"/>
</dbReference>